<evidence type="ECO:0000313" key="3">
    <source>
        <dbReference type="Proteomes" id="UP000696485"/>
    </source>
</evidence>
<name>A0A9P5SI08_9FUNG</name>
<dbReference type="AlphaFoldDB" id="A0A9P5SI08"/>
<dbReference type="Proteomes" id="UP000696485">
    <property type="component" value="Unassembled WGS sequence"/>
</dbReference>
<evidence type="ECO:0000313" key="2">
    <source>
        <dbReference type="EMBL" id="KAF9326761.1"/>
    </source>
</evidence>
<accession>A0A9P5SI08</accession>
<keyword evidence="3" id="KW-1185">Reference proteome</keyword>
<feature type="compositionally biased region" description="Low complexity" evidence="1">
    <location>
        <begin position="93"/>
        <end position="110"/>
    </location>
</feature>
<proteinExistence type="predicted"/>
<protein>
    <submittedName>
        <fullName evidence="2">Uncharacterized protein</fullName>
    </submittedName>
</protein>
<feature type="region of interest" description="Disordered" evidence="1">
    <location>
        <begin position="77"/>
        <end position="110"/>
    </location>
</feature>
<comment type="caution">
    <text evidence="2">The sequence shown here is derived from an EMBL/GenBank/DDBJ whole genome shotgun (WGS) entry which is preliminary data.</text>
</comment>
<evidence type="ECO:0000256" key="1">
    <source>
        <dbReference type="SAM" id="MobiDB-lite"/>
    </source>
</evidence>
<dbReference type="EMBL" id="JAAAUY010000739">
    <property type="protein sequence ID" value="KAF9326761.1"/>
    <property type="molecule type" value="Genomic_DNA"/>
</dbReference>
<sequence length="159" mass="17396">MTDDNQVILDRAADSCRALDDIRYKLYTIQKQLAQARTQSGGAQQDTLSKTCKEKAMTALLHEAYTLQFQIATLLTSTEEPIPERQRRRPKSAQTPTTTTTGAMTTTTTTADGGLTAAESIPSIVATEQQQSFVTGQEIFDTTMASQVETDVVVLDNDM</sequence>
<organism evidence="2 3">
    <name type="scientific">Podila minutissima</name>
    <dbReference type="NCBI Taxonomy" id="64525"/>
    <lineage>
        <taxon>Eukaryota</taxon>
        <taxon>Fungi</taxon>
        <taxon>Fungi incertae sedis</taxon>
        <taxon>Mucoromycota</taxon>
        <taxon>Mortierellomycotina</taxon>
        <taxon>Mortierellomycetes</taxon>
        <taxon>Mortierellales</taxon>
        <taxon>Mortierellaceae</taxon>
        <taxon>Podila</taxon>
    </lineage>
</organism>
<reference evidence="2" key="1">
    <citation type="journal article" date="2020" name="Fungal Divers.">
        <title>Resolving the Mortierellaceae phylogeny through synthesis of multi-gene phylogenetics and phylogenomics.</title>
        <authorList>
            <person name="Vandepol N."/>
            <person name="Liber J."/>
            <person name="Desiro A."/>
            <person name="Na H."/>
            <person name="Kennedy M."/>
            <person name="Barry K."/>
            <person name="Grigoriev I.V."/>
            <person name="Miller A.N."/>
            <person name="O'Donnell K."/>
            <person name="Stajich J.E."/>
            <person name="Bonito G."/>
        </authorList>
    </citation>
    <scope>NUCLEOTIDE SEQUENCE</scope>
    <source>
        <strain evidence="2">NVP1</strain>
    </source>
</reference>
<gene>
    <name evidence="2" type="ORF">BG006_009838</name>
</gene>